<organism evidence="1 2">
    <name type="scientific">Rhizobium loti</name>
    <name type="common">Mesorhizobium loti</name>
    <dbReference type="NCBI Taxonomy" id="381"/>
    <lineage>
        <taxon>Bacteria</taxon>
        <taxon>Pseudomonadati</taxon>
        <taxon>Pseudomonadota</taxon>
        <taxon>Alphaproteobacteria</taxon>
        <taxon>Hyphomicrobiales</taxon>
        <taxon>Phyllobacteriaceae</taxon>
        <taxon>Mesorhizobium</taxon>
    </lineage>
</organism>
<dbReference type="Gene3D" id="3.30.470.30">
    <property type="entry name" value="DNA ligase/mRNA capping enzyme"/>
    <property type="match status" value="1"/>
</dbReference>
<protein>
    <recommendedName>
        <fullName evidence="3">ATP-dependent DNA ligase</fullName>
    </recommendedName>
</protein>
<dbReference type="AlphaFoldDB" id="A0A8E2W8N7"/>
<sequence>MPLMPTLVDKPPEGADWIHEVKFDGYRSQMIIDKQGTRIFTRRGLD</sequence>
<comment type="caution">
    <text evidence="1">The sequence shown here is derived from an EMBL/GenBank/DDBJ whole genome shotgun (WGS) entry which is preliminary data.</text>
</comment>
<gene>
    <name evidence="1" type="ORF">C8D77_12062</name>
</gene>
<dbReference type="EMBL" id="QGGH01000020">
    <property type="protein sequence ID" value="PWJ86964.1"/>
    <property type="molecule type" value="Genomic_DNA"/>
</dbReference>
<proteinExistence type="predicted"/>
<dbReference type="Proteomes" id="UP000245631">
    <property type="component" value="Unassembled WGS sequence"/>
</dbReference>
<evidence type="ECO:0008006" key="3">
    <source>
        <dbReference type="Google" id="ProtNLM"/>
    </source>
</evidence>
<evidence type="ECO:0000313" key="2">
    <source>
        <dbReference type="Proteomes" id="UP000245631"/>
    </source>
</evidence>
<name>A0A8E2W8N7_RHILI</name>
<dbReference type="SUPFAM" id="SSF56091">
    <property type="entry name" value="DNA ligase/mRNA capping enzyme, catalytic domain"/>
    <property type="match status" value="1"/>
</dbReference>
<evidence type="ECO:0000313" key="1">
    <source>
        <dbReference type="EMBL" id="PWJ86964.1"/>
    </source>
</evidence>
<accession>A0A8E2W8N7</accession>
<reference evidence="1 2" key="1">
    <citation type="submission" date="2018-05" db="EMBL/GenBank/DDBJ databases">
        <title>Genomic Encyclopedia of Type Strains, Phase IV (KMG-IV): sequencing the most valuable type-strain genomes for metagenomic binning, comparative biology and taxonomic classification.</title>
        <authorList>
            <person name="Goeker M."/>
        </authorList>
    </citation>
    <scope>NUCLEOTIDE SEQUENCE [LARGE SCALE GENOMIC DNA]</scope>
    <source>
        <strain evidence="1 2">DSM 2626</strain>
    </source>
</reference>